<dbReference type="EMBL" id="MHIA01000001">
    <property type="protein sequence ID" value="OGY43046.1"/>
    <property type="molecule type" value="Genomic_DNA"/>
</dbReference>
<sequence>MLNFFSHPKFEKESAEFVRRFINFSESFEAFKRICEVHFDPLNPRQVIAPAKLHRVKILDSCLLWKVEVAVKNLRSNQSPRLWFAVKGENLAFLCIKTHIDNYDNNEIDKIAEFRMNDIF</sequence>
<name>A0A1G1XTX7_9BACT</name>
<proteinExistence type="predicted"/>
<reference evidence="1 2" key="1">
    <citation type="journal article" date="2016" name="Nat. Commun.">
        <title>Thousands of microbial genomes shed light on interconnected biogeochemical processes in an aquifer system.</title>
        <authorList>
            <person name="Anantharaman K."/>
            <person name="Brown C.T."/>
            <person name="Hug L.A."/>
            <person name="Sharon I."/>
            <person name="Castelle C.J."/>
            <person name="Probst A.J."/>
            <person name="Thomas B.C."/>
            <person name="Singh A."/>
            <person name="Wilkins M.J."/>
            <person name="Karaoz U."/>
            <person name="Brodie E.L."/>
            <person name="Williams K.H."/>
            <person name="Hubbard S.S."/>
            <person name="Banfield J.F."/>
        </authorList>
    </citation>
    <scope>NUCLEOTIDE SEQUENCE [LARGE SCALE GENOMIC DNA]</scope>
</reference>
<evidence type="ECO:0000313" key="1">
    <source>
        <dbReference type="EMBL" id="OGY43046.1"/>
    </source>
</evidence>
<dbReference type="Proteomes" id="UP000176260">
    <property type="component" value="Unassembled WGS sequence"/>
</dbReference>
<dbReference type="AlphaFoldDB" id="A0A1G1XTX7"/>
<protein>
    <submittedName>
        <fullName evidence="1">Uncharacterized protein</fullName>
    </submittedName>
</protein>
<organism evidence="1 2">
    <name type="scientific">Candidatus Buchananbacteria bacterium RBG_13_39_9</name>
    <dbReference type="NCBI Taxonomy" id="1797531"/>
    <lineage>
        <taxon>Bacteria</taxon>
        <taxon>Candidatus Buchananiibacteriota</taxon>
    </lineage>
</organism>
<accession>A0A1G1XTX7</accession>
<evidence type="ECO:0000313" key="2">
    <source>
        <dbReference type="Proteomes" id="UP000176260"/>
    </source>
</evidence>
<comment type="caution">
    <text evidence="1">The sequence shown here is derived from an EMBL/GenBank/DDBJ whole genome shotgun (WGS) entry which is preliminary data.</text>
</comment>
<gene>
    <name evidence="1" type="ORF">A2Y67_02120</name>
</gene>